<dbReference type="Gene3D" id="2.40.10.220">
    <property type="entry name" value="predicted glycosyltransferase like domains"/>
    <property type="match status" value="1"/>
</dbReference>
<protein>
    <submittedName>
        <fullName evidence="1">PilZ domain-containing protein</fullName>
    </submittedName>
</protein>
<name>A0A9D1CG58_AQUAO</name>
<dbReference type="AlphaFoldDB" id="A0A9D1CG58"/>
<reference evidence="1" key="1">
    <citation type="journal article" date="2020" name="ISME J.">
        <title>Gammaproteobacteria mediating utilization of methyl-, sulfur- and petroleum organic compounds in deep ocean hydrothermal plumes.</title>
        <authorList>
            <person name="Zhou Z."/>
            <person name="Liu Y."/>
            <person name="Pan J."/>
            <person name="Cron B.R."/>
            <person name="Toner B.M."/>
            <person name="Anantharaman K."/>
            <person name="Breier J.A."/>
            <person name="Dick G.J."/>
            <person name="Li M."/>
        </authorList>
    </citation>
    <scope>NUCLEOTIDE SEQUENCE</scope>
    <source>
        <strain evidence="1">SZUA-1501</strain>
    </source>
</reference>
<organism evidence="1 2">
    <name type="scientific">Aquifex aeolicus</name>
    <dbReference type="NCBI Taxonomy" id="63363"/>
    <lineage>
        <taxon>Bacteria</taxon>
        <taxon>Pseudomonadati</taxon>
        <taxon>Aquificota</taxon>
        <taxon>Aquificia</taxon>
        <taxon>Aquificales</taxon>
        <taxon>Aquificaceae</taxon>
        <taxon>Aquifex</taxon>
    </lineage>
</organism>
<dbReference type="EMBL" id="DQVE01000056">
    <property type="protein sequence ID" value="HIP98842.1"/>
    <property type="molecule type" value="Genomic_DNA"/>
</dbReference>
<evidence type="ECO:0000313" key="2">
    <source>
        <dbReference type="Proteomes" id="UP000606463"/>
    </source>
</evidence>
<evidence type="ECO:0000313" key="1">
    <source>
        <dbReference type="EMBL" id="HIP98842.1"/>
    </source>
</evidence>
<gene>
    <name evidence="1" type="ORF">EYH37_05750</name>
</gene>
<comment type="caution">
    <text evidence="1">The sequence shown here is derived from an EMBL/GenBank/DDBJ whole genome shotgun (WGS) entry which is preliminary data.</text>
</comment>
<accession>A0A9D1CG58</accession>
<proteinExistence type="predicted"/>
<sequence length="192" mass="22293">MEYPEKIFLYIPKSVNKNIVVLKIVSKDDEIFPNEKYELILPELDPNNKFIGVVEEIRAKIVVVRLEDKIPNKRKFSRIVVKKSIIPVGIISDNLKKPIIGILEDISLGGFKLKLSQKDFQVLKENFKDGSVAIIAIFRFLETEEERLKAKAIPVRFNEENHTVGFVFTFSFDNRNVLNIYEQVLKIEKEKD</sequence>
<dbReference type="Proteomes" id="UP000606463">
    <property type="component" value="Unassembled WGS sequence"/>
</dbReference>